<protein>
    <submittedName>
        <fullName evidence="2">Uncharacterized protein</fullName>
    </submittedName>
</protein>
<comment type="caution">
    <text evidence="2">The sequence shown here is derived from an EMBL/GenBank/DDBJ whole genome shotgun (WGS) entry which is preliminary data.</text>
</comment>
<sequence>MSSALLDAAYGAAQAIGSGAILTGLGGGSALKRFIGEKKTAEKKTEGVDSVAAESSLANQGNGGGPRENARNEMTTAYRK</sequence>
<name>A0A8H6ILS3_9PEZI</name>
<evidence type="ECO:0000313" key="3">
    <source>
        <dbReference type="Proteomes" id="UP000639643"/>
    </source>
</evidence>
<dbReference type="EMBL" id="WIGM01002204">
    <property type="protein sequence ID" value="KAF6782659.1"/>
    <property type="molecule type" value="Genomic_DNA"/>
</dbReference>
<organism evidence="2 3">
    <name type="scientific">Colletotrichum musicola</name>
    <dbReference type="NCBI Taxonomy" id="2175873"/>
    <lineage>
        <taxon>Eukaryota</taxon>
        <taxon>Fungi</taxon>
        <taxon>Dikarya</taxon>
        <taxon>Ascomycota</taxon>
        <taxon>Pezizomycotina</taxon>
        <taxon>Sordariomycetes</taxon>
        <taxon>Hypocreomycetidae</taxon>
        <taxon>Glomerellales</taxon>
        <taxon>Glomerellaceae</taxon>
        <taxon>Colletotrichum</taxon>
        <taxon>Colletotrichum orchidearum species complex</taxon>
    </lineage>
</organism>
<reference evidence="2" key="1">
    <citation type="journal article" date="2020" name="Phytopathology">
        <title>Genome Sequence Resources of Colletotrichum truncatum, C. plurivorum, C. musicola, and C. sojae: Four Species Pathogenic to Soybean (Glycine max).</title>
        <authorList>
            <person name="Rogerio F."/>
            <person name="Boufleur T.R."/>
            <person name="Ciampi-Guillardi M."/>
            <person name="Sukno S.A."/>
            <person name="Thon M.R."/>
            <person name="Massola Junior N.S."/>
            <person name="Baroncelli R."/>
        </authorList>
    </citation>
    <scope>NUCLEOTIDE SEQUENCE</scope>
    <source>
        <strain evidence="2">LFN0074</strain>
    </source>
</reference>
<gene>
    <name evidence="2" type="ORF">CMUS01_16707</name>
</gene>
<feature type="region of interest" description="Disordered" evidence="1">
    <location>
        <begin position="42"/>
        <end position="80"/>
    </location>
</feature>
<keyword evidence="3" id="KW-1185">Reference proteome</keyword>
<proteinExistence type="predicted"/>
<evidence type="ECO:0000313" key="2">
    <source>
        <dbReference type="EMBL" id="KAF6782659.1"/>
    </source>
</evidence>
<accession>A0A8H6ILS3</accession>
<evidence type="ECO:0000256" key="1">
    <source>
        <dbReference type="SAM" id="MobiDB-lite"/>
    </source>
</evidence>
<dbReference type="Proteomes" id="UP000639643">
    <property type="component" value="Unassembled WGS sequence"/>
</dbReference>
<dbReference type="AlphaFoldDB" id="A0A8H6ILS3"/>